<evidence type="ECO:0000313" key="2">
    <source>
        <dbReference type="Proteomes" id="UP000317938"/>
    </source>
</evidence>
<accession>A0ABY3F985</accession>
<organism evidence="1 2">
    <name type="scientific">Pseudoalteromonas neustonica</name>
    <dbReference type="NCBI Taxonomy" id="1840331"/>
    <lineage>
        <taxon>Bacteria</taxon>
        <taxon>Pseudomonadati</taxon>
        <taxon>Pseudomonadota</taxon>
        <taxon>Gammaproteobacteria</taxon>
        <taxon>Alteromonadales</taxon>
        <taxon>Pseudoalteromonadaceae</taxon>
        <taxon>Pseudoalteromonas</taxon>
    </lineage>
</organism>
<name>A0ABY3F985_9GAMM</name>
<protein>
    <submittedName>
        <fullName evidence="1">Uncharacterized protein</fullName>
    </submittedName>
</protein>
<proteinExistence type="predicted"/>
<dbReference type="Proteomes" id="UP000317938">
    <property type="component" value="Unassembled WGS sequence"/>
</dbReference>
<keyword evidence="2" id="KW-1185">Reference proteome</keyword>
<gene>
    <name evidence="1" type="ORF">FQP85_18215</name>
</gene>
<dbReference type="EMBL" id="VNFF01000021">
    <property type="protein sequence ID" value="TVU80788.1"/>
    <property type="molecule type" value="Genomic_DNA"/>
</dbReference>
<evidence type="ECO:0000313" key="1">
    <source>
        <dbReference type="EMBL" id="TVU80788.1"/>
    </source>
</evidence>
<dbReference type="RefSeq" id="WP_145241263.1">
    <property type="nucleotide sequence ID" value="NZ_VNFF01000021.1"/>
</dbReference>
<sequence>MELSEEIARKFIRGIYTCDIDGEIWTQAFSFILKMSDSLDFKRDKIHLLWTENGGHIRRKLSDDMLLLKILKLSLPKYDGDDLVLYRGECRFLHEQNKIGFCWTPKRSVAEMFASGLNSIESGGVLLKAYAPKGSVLSSPNKHSAEQMEEFEYTCDPTALTKVEVLQYFKKY</sequence>
<comment type="caution">
    <text evidence="1">The sequence shown here is derived from an EMBL/GenBank/DDBJ whole genome shotgun (WGS) entry which is preliminary data.</text>
</comment>
<reference evidence="1 2" key="1">
    <citation type="submission" date="2019-07" db="EMBL/GenBank/DDBJ databases">
        <title>Diversity of Bacteria from Kongsfjorden, Arctic.</title>
        <authorList>
            <person name="Yu Y."/>
        </authorList>
    </citation>
    <scope>NUCLEOTIDE SEQUENCE [LARGE SCALE GENOMIC DNA]</scope>
    <source>
        <strain evidence="1 2">SM1927</strain>
    </source>
</reference>